<evidence type="ECO:0000313" key="1">
    <source>
        <dbReference type="EMBL" id="PWN48126.1"/>
    </source>
</evidence>
<reference evidence="1 2" key="1">
    <citation type="journal article" date="2018" name="Mol. Biol. Evol.">
        <title>Broad Genomic Sampling Reveals a Smut Pathogenic Ancestry of the Fungal Clade Ustilaginomycotina.</title>
        <authorList>
            <person name="Kijpornyongpan T."/>
            <person name="Mondo S.J."/>
            <person name="Barry K."/>
            <person name="Sandor L."/>
            <person name="Lee J."/>
            <person name="Lipzen A."/>
            <person name="Pangilinan J."/>
            <person name="LaButti K."/>
            <person name="Hainaut M."/>
            <person name="Henrissat B."/>
            <person name="Grigoriev I.V."/>
            <person name="Spatafora J.W."/>
            <person name="Aime M.C."/>
        </authorList>
    </citation>
    <scope>NUCLEOTIDE SEQUENCE [LARGE SCALE GENOMIC DNA]</scope>
    <source>
        <strain evidence="1 2">SA 807</strain>
    </source>
</reference>
<organism evidence="1 2">
    <name type="scientific">Violaceomyces palustris</name>
    <dbReference type="NCBI Taxonomy" id="1673888"/>
    <lineage>
        <taxon>Eukaryota</taxon>
        <taxon>Fungi</taxon>
        <taxon>Dikarya</taxon>
        <taxon>Basidiomycota</taxon>
        <taxon>Ustilaginomycotina</taxon>
        <taxon>Ustilaginomycetes</taxon>
        <taxon>Violaceomycetales</taxon>
        <taxon>Violaceomycetaceae</taxon>
        <taxon>Violaceomyces</taxon>
    </lineage>
</organism>
<dbReference type="Proteomes" id="UP000245626">
    <property type="component" value="Unassembled WGS sequence"/>
</dbReference>
<protein>
    <submittedName>
        <fullName evidence="1">Iron permease FTR1</fullName>
    </submittedName>
</protein>
<sequence>MSTTTGNKVFAPAIFFIAVREALEASLVIGILSGMLESLIKGTTSTSDLLGPTNEQGQTLDPTTGRVLSEQEVQEIKDQDELEKRLLVRRLRKLILLGALTGLLIAFAIGAAFLAVFYTQVNDLYGKAEELWEGIFNLIAVLLITPMSLAILRADRSRAKWRRKLKSAFANKKVGKGGELVDLETKPSRNGTSEVDDGSIETEIKPKQQPDEVVTPGQEGIQVVNQLVGGQSQTSEGKSTTSGILPTTTTEGSIVKEKKSWWRPTKRFNLHKGTLAIFTIPMITTLREGLEGVVFIGGVSLGLPASSIPLPAVVGLVVGLGVGWFIFKGGNFVGVKVFLLVSTSFLLLIASGMASRSVFYLQTYAYVRLVGDGAAESGSGPGSYDATSYIWHLNCCNPENNKGGTGWGILNSIVGWENTATYGSVLTYVFYWLAVMAYLWYSFWKEGRVKLVWRGKTMWEPKRTKEVRQRREENRIRREQNLKENPSNLATLPDSSSTTDRDSNGQAARDEELGLGL</sequence>
<dbReference type="EMBL" id="KZ820264">
    <property type="protein sequence ID" value="PWN48126.1"/>
    <property type="molecule type" value="Genomic_DNA"/>
</dbReference>
<evidence type="ECO:0000313" key="2">
    <source>
        <dbReference type="Proteomes" id="UP000245626"/>
    </source>
</evidence>
<name>A0ACD0NQP3_9BASI</name>
<gene>
    <name evidence="1" type="ORF">IE53DRAFT_381592</name>
</gene>
<accession>A0ACD0NQP3</accession>
<keyword evidence="2" id="KW-1185">Reference proteome</keyword>
<proteinExistence type="predicted"/>